<geneLocation type="plasmid" evidence="1">
    <name>pJ20133-VIM</name>
</geneLocation>
<protein>
    <submittedName>
        <fullName evidence="1">Uncharacterized protein</fullName>
    </submittedName>
</protein>
<evidence type="ECO:0000313" key="1">
    <source>
        <dbReference type="EMBL" id="QFX76399.1"/>
    </source>
</evidence>
<name>A0A6B7PVT6_9PSED</name>
<dbReference type="AlphaFoldDB" id="A0A6B7PVT6"/>
<organism evidence="1">
    <name type="scientific">Pseudomonas monteilii</name>
    <dbReference type="NCBI Taxonomy" id="76759"/>
    <lineage>
        <taxon>Bacteria</taxon>
        <taxon>Pseudomonadati</taxon>
        <taxon>Pseudomonadota</taxon>
        <taxon>Gammaproteobacteria</taxon>
        <taxon>Pseudomonadales</taxon>
        <taxon>Pseudomonadaceae</taxon>
        <taxon>Pseudomonas</taxon>
    </lineage>
</organism>
<sequence>MGRLFFACRYSWLCFISDQDDYPKRRSTMDVIASNVADTQEMVMTEVLPNGEELKRPYSPSEMAFMFNDVEIRNPYFSPCGTTVVDPVQAYGFEVYHTGGGCMALRKEFCNGQYLLLSIEVSIAEPEEWDECTLGLYDADGDEKAYCELRDVPYAQVDLTGHLDAPVRLLCPCCGARTTGRQWGNQDAGHGLCSDCIEKVLAKMTAEEFSERYGHQGVHFGLSQCAPSAQLLDELAQKKLLAQEEPDQQAVDSNALRDRYRSWALDNIANDDLQVNEDAQVTLCEDGAFVATWTWVPRDSIPDVADPEESAD</sequence>
<accession>A0A6B7PVT6</accession>
<keyword evidence="1" id="KW-0614">Plasmid</keyword>
<reference evidence="1" key="1">
    <citation type="submission" date="2019-08" db="EMBL/GenBank/DDBJ databases">
        <authorList>
            <person name="Zhou D."/>
            <person name="Chen F."/>
        </authorList>
    </citation>
    <scope>NUCLEOTIDE SEQUENCE</scope>
    <source>
        <strain evidence="1">QJ20133</strain>
        <plasmid evidence="1">pJ20133-VIM</plasmid>
    </source>
</reference>
<dbReference type="EMBL" id="MN310371">
    <property type="protein sequence ID" value="QFX76399.1"/>
    <property type="molecule type" value="Genomic_DNA"/>
</dbReference>
<proteinExistence type="predicted"/>